<proteinExistence type="predicted"/>
<dbReference type="SUPFAM" id="SSF54909">
    <property type="entry name" value="Dimeric alpha+beta barrel"/>
    <property type="match status" value="1"/>
</dbReference>
<dbReference type="Pfam" id="PF03992">
    <property type="entry name" value="ABM"/>
    <property type="match status" value="1"/>
</dbReference>
<dbReference type="InterPro" id="IPR007138">
    <property type="entry name" value="ABM_dom"/>
</dbReference>
<evidence type="ECO:0000259" key="1">
    <source>
        <dbReference type="Pfam" id="PF03992"/>
    </source>
</evidence>
<protein>
    <recommendedName>
        <fullName evidence="1">ABM domain-containing protein</fullName>
    </recommendedName>
</protein>
<dbReference type="Proteomes" id="UP000004622">
    <property type="component" value="Unassembled WGS sequence"/>
</dbReference>
<accession>I5BVG5</accession>
<dbReference type="InterPro" id="IPR011008">
    <property type="entry name" value="Dimeric_a/b-barrel"/>
</dbReference>
<sequence length="119" mass="13583">MKEQQMRHFEGFYSIIDYTVPASESVTSVAEAFGRIQRDWVAQYKGFVSARFLAKTDGSTVRVIVEWVDENAFHDFERNSDTQRRIGALNDAFQRLSTTGSRQTFTAIGEVLPRQAARN</sequence>
<dbReference type="RefSeq" id="WP_007009416.1">
    <property type="nucleotide sequence ID" value="NZ_AJXZ01000038.1"/>
</dbReference>
<evidence type="ECO:0000313" key="3">
    <source>
        <dbReference type="Proteomes" id="UP000004622"/>
    </source>
</evidence>
<feature type="domain" description="ABM" evidence="1">
    <location>
        <begin position="18"/>
        <end position="81"/>
    </location>
</feature>
<dbReference type="OrthoDB" id="1493813at2"/>
<reference evidence="2 3" key="1">
    <citation type="journal article" date="2012" name="J. Bacteriol.">
        <title>Genome Sequence of Nitratireductor aquibiodomus Strain RA22.</title>
        <authorList>
            <person name="Singh A."/>
            <person name="Jangir P.K."/>
            <person name="Kumari C."/>
            <person name="Sharma R."/>
        </authorList>
    </citation>
    <scope>NUCLEOTIDE SEQUENCE [LARGE SCALE GENOMIC DNA]</scope>
    <source>
        <strain evidence="2 3">RA22</strain>
    </source>
</reference>
<dbReference type="Gene3D" id="3.30.70.100">
    <property type="match status" value="1"/>
</dbReference>
<gene>
    <name evidence="2" type="ORF">A33O_15381</name>
</gene>
<dbReference type="EMBL" id="AJXZ01000038">
    <property type="protein sequence ID" value="EIM73567.1"/>
    <property type="molecule type" value="Genomic_DNA"/>
</dbReference>
<dbReference type="AlphaFoldDB" id="I5BVG5"/>
<dbReference type="PATRIC" id="fig|1189611.3.peg.3110"/>
<organism evidence="2 3">
    <name type="scientific">Nitratireductor aquibiodomus RA22</name>
    <dbReference type="NCBI Taxonomy" id="1189611"/>
    <lineage>
        <taxon>Bacteria</taxon>
        <taxon>Pseudomonadati</taxon>
        <taxon>Pseudomonadota</taxon>
        <taxon>Alphaproteobacteria</taxon>
        <taxon>Hyphomicrobiales</taxon>
        <taxon>Phyllobacteriaceae</taxon>
        <taxon>Nitratireductor</taxon>
    </lineage>
</organism>
<evidence type="ECO:0000313" key="2">
    <source>
        <dbReference type="EMBL" id="EIM73567.1"/>
    </source>
</evidence>
<name>I5BVG5_9HYPH</name>
<comment type="caution">
    <text evidence="2">The sequence shown here is derived from an EMBL/GenBank/DDBJ whole genome shotgun (WGS) entry which is preliminary data.</text>
</comment>